<dbReference type="PANTHER" id="PTHR34653:SF1">
    <property type="entry name" value="FLAGELLAR HOOK-BASAL BODY COMPLEX PROTEIN FLIE"/>
    <property type="match status" value="1"/>
</dbReference>
<dbReference type="InterPro" id="IPR001624">
    <property type="entry name" value="FliE"/>
</dbReference>
<dbReference type="HAMAP" id="MF_00724">
    <property type="entry name" value="FliE"/>
    <property type="match status" value="1"/>
</dbReference>
<gene>
    <name evidence="4" type="primary">fliE</name>
    <name evidence="5" type="ORF">EOD43_04180</name>
</gene>
<comment type="similarity">
    <text evidence="2 4">Belongs to the FliE family.</text>
</comment>
<dbReference type="PANTHER" id="PTHR34653">
    <property type="match status" value="1"/>
</dbReference>
<evidence type="ECO:0000313" key="5">
    <source>
        <dbReference type="EMBL" id="RVT93102.1"/>
    </source>
</evidence>
<evidence type="ECO:0000256" key="2">
    <source>
        <dbReference type="ARBA" id="ARBA00009272"/>
    </source>
</evidence>
<proteinExistence type="inferred from homology"/>
<sequence>MSDTTISNVLAIRAQVLARNEIIRNAASTTALQPVAATGLAAAAPTFGETLSNALTKVNAIQEQEDIVTEAYERGETNDIATVSLMQNRSEVVFEATVQIRNKLLSAYKDIMNMPV</sequence>
<protein>
    <recommendedName>
        <fullName evidence="4">Flagellar hook-basal body complex protein FliE</fullName>
    </recommendedName>
</protein>
<name>A0A437M600_9SPHN</name>
<dbReference type="EMBL" id="SACN01000001">
    <property type="protein sequence ID" value="RVT93102.1"/>
    <property type="molecule type" value="Genomic_DNA"/>
</dbReference>
<dbReference type="OrthoDB" id="8909229at2"/>
<organism evidence="5 6">
    <name type="scientific">Sphingomonas crocodyli</name>
    <dbReference type="NCBI Taxonomy" id="1979270"/>
    <lineage>
        <taxon>Bacteria</taxon>
        <taxon>Pseudomonadati</taxon>
        <taxon>Pseudomonadota</taxon>
        <taxon>Alphaproteobacteria</taxon>
        <taxon>Sphingomonadales</taxon>
        <taxon>Sphingomonadaceae</taxon>
        <taxon>Sphingomonas</taxon>
    </lineage>
</organism>
<keyword evidence="5" id="KW-0282">Flagellum</keyword>
<dbReference type="RefSeq" id="WP_127741377.1">
    <property type="nucleotide sequence ID" value="NZ_SACN01000001.1"/>
</dbReference>
<comment type="caution">
    <text evidence="5">The sequence shown here is derived from an EMBL/GenBank/DDBJ whole genome shotgun (WGS) entry which is preliminary data.</text>
</comment>
<dbReference type="AlphaFoldDB" id="A0A437M600"/>
<evidence type="ECO:0000256" key="4">
    <source>
        <dbReference type="HAMAP-Rule" id="MF_00724"/>
    </source>
</evidence>
<comment type="subcellular location">
    <subcellularLocation>
        <location evidence="1 4">Bacterial flagellum basal body</location>
    </subcellularLocation>
</comment>
<dbReference type="GO" id="GO:0003774">
    <property type="term" value="F:cytoskeletal motor activity"/>
    <property type="evidence" value="ECO:0007669"/>
    <property type="project" value="InterPro"/>
</dbReference>
<keyword evidence="6" id="KW-1185">Reference proteome</keyword>
<dbReference type="Proteomes" id="UP000282971">
    <property type="component" value="Unassembled WGS sequence"/>
</dbReference>
<accession>A0A437M600</accession>
<keyword evidence="5" id="KW-0969">Cilium</keyword>
<dbReference type="GO" id="GO:0005198">
    <property type="term" value="F:structural molecule activity"/>
    <property type="evidence" value="ECO:0007669"/>
    <property type="project" value="InterPro"/>
</dbReference>
<dbReference type="GO" id="GO:0009425">
    <property type="term" value="C:bacterial-type flagellum basal body"/>
    <property type="evidence" value="ECO:0007669"/>
    <property type="project" value="UniProtKB-SubCell"/>
</dbReference>
<keyword evidence="5" id="KW-0966">Cell projection</keyword>
<keyword evidence="3 4" id="KW-0975">Bacterial flagellum</keyword>
<evidence type="ECO:0000313" key="6">
    <source>
        <dbReference type="Proteomes" id="UP000282971"/>
    </source>
</evidence>
<evidence type="ECO:0000256" key="3">
    <source>
        <dbReference type="ARBA" id="ARBA00023143"/>
    </source>
</evidence>
<reference evidence="5 6" key="1">
    <citation type="submission" date="2019-01" db="EMBL/GenBank/DDBJ databases">
        <authorList>
            <person name="Chen W.-M."/>
        </authorList>
    </citation>
    <scope>NUCLEOTIDE SEQUENCE [LARGE SCALE GENOMIC DNA]</scope>
    <source>
        <strain evidence="5 6">CCP-7</strain>
    </source>
</reference>
<evidence type="ECO:0000256" key="1">
    <source>
        <dbReference type="ARBA" id="ARBA00004117"/>
    </source>
</evidence>
<dbReference type="Pfam" id="PF02049">
    <property type="entry name" value="FliE"/>
    <property type="match status" value="1"/>
</dbReference>
<dbReference type="PRINTS" id="PR01006">
    <property type="entry name" value="FLGHOOKFLIE"/>
</dbReference>
<dbReference type="GO" id="GO:0071973">
    <property type="term" value="P:bacterial-type flagellum-dependent cell motility"/>
    <property type="evidence" value="ECO:0007669"/>
    <property type="project" value="InterPro"/>
</dbReference>